<dbReference type="GeneID" id="18909242"/>
<protein>
    <submittedName>
        <fullName evidence="1">Uncharacterized protein</fullName>
    </submittedName>
</protein>
<evidence type="ECO:0000313" key="2">
    <source>
        <dbReference type="Proteomes" id="UP000008370"/>
    </source>
</evidence>
<reference evidence="1 2" key="1">
    <citation type="journal article" date="2012" name="BMC Genomics">
        <title>Comparative genomics of the white-rot fungi, Phanerochaete carnosa and P. chrysosporium, to elucidate the genetic basis of the distinct wood types they colonize.</title>
        <authorList>
            <person name="Suzuki H."/>
            <person name="MacDonald J."/>
            <person name="Syed K."/>
            <person name="Salamov A."/>
            <person name="Hori C."/>
            <person name="Aerts A."/>
            <person name="Henrissat B."/>
            <person name="Wiebenga A."/>
            <person name="vanKuyk P.A."/>
            <person name="Barry K."/>
            <person name="Lindquist E."/>
            <person name="LaButti K."/>
            <person name="Lapidus A."/>
            <person name="Lucas S."/>
            <person name="Coutinho P."/>
            <person name="Gong Y."/>
            <person name="Samejima M."/>
            <person name="Mahadevan R."/>
            <person name="Abou-Zaid M."/>
            <person name="de Vries R.P."/>
            <person name="Igarashi K."/>
            <person name="Yadav J.S."/>
            <person name="Grigoriev I.V."/>
            <person name="Master E.R."/>
        </authorList>
    </citation>
    <scope>NUCLEOTIDE SEQUENCE [LARGE SCALE GENOMIC DNA]</scope>
    <source>
        <strain evidence="1 2">HHB-10118-sp</strain>
    </source>
</reference>
<evidence type="ECO:0000313" key="1">
    <source>
        <dbReference type="EMBL" id="EKM54630.1"/>
    </source>
</evidence>
<sequence>MRHSIHARPILRLLPGNGNTDNFDAFDGELREDNIFATPTDFMRDVLIHIGAIYPR</sequence>
<dbReference type="RefSeq" id="XP_007397317.1">
    <property type="nucleotide sequence ID" value="XM_007397255.1"/>
</dbReference>
<name>K5W638_PHACS</name>
<dbReference type="AlphaFoldDB" id="K5W638"/>
<keyword evidence="2" id="KW-1185">Reference proteome</keyword>
<dbReference type="InParanoid" id="K5W638"/>
<dbReference type="KEGG" id="pco:PHACADRAFT_163040"/>
<gene>
    <name evidence="1" type="ORF">PHACADRAFT_163040</name>
</gene>
<dbReference type="HOGENOM" id="CLU_3014927_0_0_1"/>
<dbReference type="EMBL" id="JH930473">
    <property type="protein sequence ID" value="EKM54630.1"/>
    <property type="molecule type" value="Genomic_DNA"/>
</dbReference>
<accession>K5W638</accession>
<proteinExistence type="predicted"/>
<dbReference type="Proteomes" id="UP000008370">
    <property type="component" value="Unassembled WGS sequence"/>
</dbReference>
<organism evidence="1 2">
    <name type="scientific">Phanerochaete carnosa (strain HHB-10118-sp)</name>
    <name type="common">White-rot fungus</name>
    <name type="synonym">Peniophora carnosa</name>
    <dbReference type="NCBI Taxonomy" id="650164"/>
    <lineage>
        <taxon>Eukaryota</taxon>
        <taxon>Fungi</taxon>
        <taxon>Dikarya</taxon>
        <taxon>Basidiomycota</taxon>
        <taxon>Agaricomycotina</taxon>
        <taxon>Agaricomycetes</taxon>
        <taxon>Polyporales</taxon>
        <taxon>Phanerochaetaceae</taxon>
        <taxon>Phanerochaete</taxon>
    </lineage>
</organism>